<dbReference type="OrthoDB" id="9777636at2"/>
<dbReference type="PANTHER" id="PTHR43409:SF4">
    <property type="entry name" value="RADICAL SAM SUPERFAMILY PROTEIN"/>
    <property type="match status" value="1"/>
</dbReference>
<feature type="domain" description="Radical SAM core" evidence="6">
    <location>
        <begin position="9"/>
        <end position="239"/>
    </location>
</feature>
<name>A0A419WF07_9BACT</name>
<reference evidence="7 8" key="1">
    <citation type="submission" date="2018-09" db="EMBL/GenBank/DDBJ databases">
        <title>Genomic Encyclopedia of Archaeal and Bacterial Type Strains, Phase II (KMG-II): from individual species to whole genera.</title>
        <authorList>
            <person name="Goeker M."/>
        </authorList>
    </citation>
    <scope>NUCLEOTIDE SEQUENCE [LARGE SCALE GENOMIC DNA]</scope>
    <source>
        <strain evidence="7 8">DSM 21950</strain>
    </source>
</reference>
<comment type="caution">
    <text evidence="7">The sequence shown here is derived from an EMBL/GenBank/DDBJ whole genome shotgun (WGS) entry which is preliminary data.</text>
</comment>
<keyword evidence="4" id="KW-0408">Iron</keyword>
<evidence type="ECO:0000256" key="1">
    <source>
        <dbReference type="ARBA" id="ARBA00001966"/>
    </source>
</evidence>
<dbReference type="GO" id="GO:0051536">
    <property type="term" value="F:iron-sulfur cluster binding"/>
    <property type="evidence" value="ECO:0007669"/>
    <property type="project" value="UniProtKB-KW"/>
</dbReference>
<dbReference type="PROSITE" id="PS51918">
    <property type="entry name" value="RADICAL_SAM"/>
    <property type="match status" value="1"/>
</dbReference>
<sequence length="292" mass="32676">MNFEGTTYRPPVEANSMLLQVTVGCAHNQCTYCNMYDDVKFRVINTDQIEKDLIELRRIYKKAERFFLVNGDAFVLSANKLKKISELIKRYFPECNTISMYASIQNIQSKSDNDLRELKNCGINDLWVGVESGWNTVILDINKGYTVKEAKTELSRLSIAGINYMAGLMLGVAGKDKGIENAKHTADFLNETKPKLIWAGTLGLFEGTPMAEDAKKGIFLPATEIEILEEEKALINGITLTNVPFYGIHPTNTFPVIGNLPADKQSMIDKINDGINEMGRATLSQSFQRNSL</sequence>
<comment type="cofactor">
    <cofactor evidence="1">
        <name>[4Fe-4S] cluster</name>
        <dbReference type="ChEBI" id="CHEBI:49883"/>
    </cofactor>
</comment>
<dbReference type="Gene3D" id="3.20.20.70">
    <property type="entry name" value="Aldolase class I"/>
    <property type="match status" value="1"/>
</dbReference>
<dbReference type="RefSeq" id="WP_120241902.1">
    <property type="nucleotide sequence ID" value="NZ_RAPQ01000015.1"/>
</dbReference>
<evidence type="ECO:0000256" key="5">
    <source>
        <dbReference type="ARBA" id="ARBA00023014"/>
    </source>
</evidence>
<dbReference type="EMBL" id="RAPQ01000015">
    <property type="protein sequence ID" value="RKD94071.1"/>
    <property type="molecule type" value="Genomic_DNA"/>
</dbReference>
<evidence type="ECO:0000256" key="4">
    <source>
        <dbReference type="ARBA" id="ARBA00023004"/>
    </source>
</evidence>
<dbReference type="InterPro" id="IPR007197">
    <property type="entry name" value="rSAM"/>
</dbReference>
<evidence type="ECO:0000256" key="2">
    <source>
        <dbReference type="ARBA" id="ARBA00022691"/>
    </source>
</evidence>
<organism evidence="7 8">
    <name type="scientific">Marinifilum flexuosum</name>
    <dbReference type="NCBI Taxonomy" id="1117708"/>
    <lineage>
        <taxon>Bacteria</taxon>
        <taxon>Pseudomonadati</taxon>
        <taxon>Bacteroidota</taxon>
        <taxon>Bacteroidia</taxon>
        <taxon>Marinilabiliales</taxon>
        <taxon>Marinifilaceae</taxon>
    </lineage>
</organism>
<evidence type="ECO:0000313" key="8">
    <source>
        <dbReference type="Proteomes" id="UP000284531"/>
    </source>
</evidence>
<evidence type="ECO:0000256" key="3">
    <source>
        <dbReference type="ARBA" id="ARBA00022723"/>
    </source>
</evidence>
<keyword evidence="5" id="KW-0411">Iron-sulfur</keyword>
<keyword evidence="2" id="KW-0949">S-adenosyl-L-methionine</keyword>
<dbReference type="AlphaFoldDB" id="A0A419WF07"/>
<accession>A0A419WF07</accession>
<keyword evidence="8" id="KW-1185">Reference proteome</keyword>
<proteinExistence type="predicted"/>
<protein>
    <submittedName>
        <fullName evidence="7">Radical SAM family protein</fullName>
    </submittedName>
</protein>
<keyword evidence="3" id="KW-0479">Metal-binding</keyword>
<dbReference type="InterPro" id="IPR058240">
    <property type="entry name" value="rSAM_sf"/>
</dbReference>
<evidence type="ECO:0000313" key="7">
    <source>
        <dbReference type="EMBL" id="RKD94071.1"/>
    </source>
</evidence>
<gene>
    <name evidence="7" type="ORF">BXY64_4234</name>
</gene>
<dbReference type="SFLD" id="SFLDS00029">
    <property type="entry name" value="Radical_SAM"/>
    <property type="match status" value="1"/>
</dbReference>
<dbReference type="SFLD" id="SFLDG01095">
    <property type="entry name" value="Uncharacterised_Radical_SAM_Su"/>
    <property type="match status" value="1"/>
</dbReference>
<dbReference type="PANTHER" id="PTHR43409">
    <property type="entry name" value="ANAEROBIC MAGNESIUM-PROTOPORPHYRIN IX MONOMETHYL ESTER CYCLASE-RELATED"/>
    <property type="match status" value="1"/>
</dbReference>
<dbReference type="InterPro" id="IPR013785">
    <property type="entry name" value="Aldolase_TIM"/>
</dbReference>
<dbReference type="Proteomes" id="UP000284531">
    <property type="component" value="Unassembled WGS sequence"/>
</dbReference>
<dbReference type="InterPro" id="IPR051198">
    <property type="entry name" value="BchE-like"/>
</dbReference>
<dbReference type="Pfam" id="PF04055">
    <property type="entry name" value="Radical_SAM"/>
    <property type="match status" value="1"/>
</dbReference>
<dbReference type="SFLD" id="SFLDG01082">
    <property type="entry name" value="B12-binding_domain_containing"/>
    <property type="match status" value="1"/>
</dbReference>
<dbReference type="CDD" id="cd01335">
    <property type="entry name" value="Radical_SAM"/>
    <property type="match status" value="1"/>
</dbReference>
<dbReference type="GO" id="GO:0003824">
    <property type="term" value="F:catalytic activity"/>
    <property type="evidence" value="ECO:0007669"/>
    <property type="project" value="InterPro"/>
</dbReference>
<dbReference type="SUPFAM" id="SSF102114">
    <property type="entry name" value="Radical SAM enzymes"/>
    <property type="match status" value="1"/>
</dbReference>
<dbReference type="InterPro" id="IPR006638">
    <property type="entry name" value="Elp3/MiaA/NifB-like_rSAM"/>
</dbReference>
<dbReference type="GO" id="GO:0046872">
    <property type="term" value="F:metal ion binding"/>
    <property type="evidence" value="ECO:0007669"/>
    <property type="project" value="UniProtKB-KW"/>
</dbReference>
<dbReference type="SMART" id="SM00729">
    <property type="entry name" value="Elp3"/>
    <property type="match status" value="1"/>
</dbReference>
<evidence type="ECO:0000259" key="6">
    <source>
        <dbReference type="PROSITE" id="PS51918"/>
    </source>
</evidence>